<dbReference type="GO" id="GO:0004803">
    <property type="term" value="F:transposase activity"/>
    <property type="evidence" value="ECO:0007669"/>
    <property type="project" value="InterPro"/>
</dbReference>
<comment type="caution">
    <text evidence="1">The sequence shown here is derived from an EMBL/GenBank/DDBJ whole genome shotgun (WGS) entry which is preliminary data.</text>
</comment>
<protein>
    <submittedName>
        <fullName evidence="1">Putative transposase</fullName>
    </submittedName>
</protein>
<dbReference type="InterPro" id="IPR002514">
    <property type="entry name" value="Transposase_8"/>
</dbReference>
<proteinExistence type="predicted"/>
<dbReference type="Proteomes" id="UP000249165">
    <property type="component" value="Unassembled WGS sequence"/>
</dbReference>
<evidence type="ECO:0000313" key="1">
    <source>
        <dbReference type="EMBL" id="RAK09437.1"/>
    </source>
</evidence>
<keyword evidence="2" id="KW-1185">Reference proteome</keyword>
<organism evidence="1 2">
    <name type="scientific">Salipiger aestuarii</name>
    <dbReference type="NCBI Taxonomy" id="568098"/>
    <lineage>
        <taxon>Bacteria</taxon>
        <taxon>Pseudomonadati</taxon>
        <taxon>Pseudomonadota</taxon>
        <taxon>Alphaproteobacteria</taxon>
        <taxon>Rhodobacterales</taxon>
        <taxon>Roseobacteraceae</taxon>
        <taxon>Salipiger</taxon>
    </lineage>
</organism>
<accession>A0A327XN16</accession>
<gene>
    <name evidence="1" type="ORF">ATI53_107015</name>
</gene>
<dbReference type="EMBL" id="QLMG01000070">
    <property type="protein sequence ID" value="RAK09437.1"/>
    <property type="molecule type" value="Genomic_DNA"/>
</dbReference>
<dbReference type="GO" id="GO:0006313">
    <property type="term" value="P:DNA transposition"/>
    <property type="evidence" value="ECO:0007669"/>
    <property type="project" value="InterPro"/>
</dbReference>
<dbReference type="AlphaFoldDB" id="A0A327XN16"/>
<dbReference type="PANTHER" id="PTHR33609:SF1">
    <property type="entry name" value="TRANSPOSASE"/>
    <property type="match status" value="1"/>
</dbReference>
<dbReference type="PANTHER" id="PTHR33609">
    <property type="entry name" value="LOW CALCIUM RESPONSE LOCUS PROTEIN S"/>
    <property type="match status" value="1"/>
</dbReference>
<dbReference type="Pfam" id="PF01527">
    <property type="entry name" value="HTH_Tnp_1"/>
    <property type="match status" value="1"/>
</dbReference>
<reference evidence="1 2" key="1">
    <citation type="submission" date="2018-06" db="EMBL/GenBank/DDBJ databases">
        <title>Genomic Encyclopedia of Archaeal and Bacterial Type Strains, Phase II (KMG-II): from individual species to whole genera.</title>
        <authorList>
            <person name="Goeker M."/>
        </authorList>
    </citation>
    <scope>NUCLEOTIDE SEQUENCE [LARGE SCALE GENOMIC DNA]</scope>
    <source>
        <strain evidence="1 2">DSM 22011</strain>
    </source>
</reference>
<sequence>MSEGTFYNWRAKFGGMTVSEAKRLKALEDENAKLWKLLAEQMLDLAAIKELVSTKG</sequence>
<dbReference type="InterPro" id="IPR052546">
    <property type="entry name" value="Transposase_8_domain"/>
</dbReference>
<dbReference type="GO" id="GO:0003677">
    <property type="term" value="F:DNA binding"/>
    <property type="evidence" value="ECO:0007669"/>
    <property type="project" value="InterPro"/>
</dbReference>
<name>A0A327XN16_9RHOB</name>
<evidence type="ECO:0000313" key="2">
    <source>
        <dbReference type="Proteomes" id="UP000249165"/>
    </source>
</evidence>